<feature type="domain" description="Tyr recombinase" evidence="5">
    <location>
        <begin position="121"/>
        <end position="299"/>
    </location>
</feature>
<reference evidence="7 8" key="1">
    <citation type="submission" date="2017-09" db="EMBL/GenBank/DDBJ databases">
        <title>Large-scale bioinformatics analysis of Bacillus genomes uncovers conserved roles of natural products in bacterial physiology.</title>
        <authorList>
            <consortium name="Agbiome Team Llc"/>
            <person name="Bleich R.M."/>
            <person name="Grubbs K.J."/>
            <person name="Santa Maria K.C."/>
            <person name="Allen S.E."/>
            <person name="Farag S."/>
            <person name="Shank E.A."/>
            <person name="Bowers A."/>
        </authorList>
    </citation>
    <scope>NUCLEOTIDE SEQUENCE [LARGE SCALE GENOMIC DNA]</scope>
    <source>
        <strain evidence="7 8">AFS044250</strain>
    </source>
</reference>
<dbReference type="SUPFAM" id="SSF56349">
    <property type="entry name" value="DNA breaking-rejoining enzymes"/>
    <property type="match status" value="1"/>
</dbReference>
<dbReference type="Pfam" id="PF00589">
    <property type="entry name" value="Phage_integrase"/>
    <property type="match status" value="1"/>
</dbReference>
<dbReference type="Gene3D" id="1.10.150.130">
    <property type="match status" value="1"/>
</dbReference>
<dbReference type="PROSITE" id="PS51900">
    <property type="entry name" value="CB"/>
    <property type="match status" value="1"/>
</dbReference>
<evidence type="ECO:0000313" key="8">
    <source>
        <dbReference type="Proteomes" id="UP000225997"/>
    </source>
</evidence>
<dbReference type="PANTHER" id="PTHR30349:SF81">
    <property type="entry name" value="TYROSINE RECOMBINASE XERC"/>
    <property type="match status" value="1"/>
</dbReference>
<dbReference type="GO" id="GO:0006310">
    <property type="term" value="P:DNA recombination"/>
    <property type="evidence" value="ECO:0007669"/>
    <property type="project" value="UniProtKB-KW"/>
</dbReference>
<dbReference type="InterPro" id="IPR011010">
    <property type="entry name" value="DNA_brk_join_enz"/>
</dbReference>
<gene>
    <name evidence="7" type="ORF">COF40_14395</name>
</gene>
<keyword evidence="3" id="KW-0233">DNA recombination</keyword>
<keyword evidence="2 4" id="KW-0238">DNA-binding</keyword>
<evidence type="ECO:0000259" key="6">
    <source>
        <dbReference type="PROSITE" id="PS51900"/>
    </source>
</evidence>
<keyword evidence="1" id="KW-0229">DNA integration</keyword>
<evidence type="ECO:0000256" key="1">
    <source>
        <dbReference type="ARBA" id="ARBA00022908"/>
    </source>
</evidence>
<dbReference type="PROSITE" id="PS51898">
    <property type="entry name" value="TYR_RECOMBINASE"/>
    <property type="match status" value="1"/>
</dbReference>
<evidence type="ECO:0000256" key="2">
    <source>
        <dbReference type="ARBA" id="ARBA00023125"/>
    </source>
</evidence>
<dbReference type="InterPro" id="IPR010998">
    <property type="entry name" value="Integrase_recombinase_N"/>
</dbReference>
<dbReference type="RefSeq" id="WP_100064570.1">
    <property type="nucleotide sequence ID" value="NZ_NUSQ01000059.1"/>
</dbReference>
<accession>A0A2C4QYM7</accession>
<evidence type="ECO:0000259" key="5">
    <source>
        <dbReference type="PROSITE" id="PS51898"/>
    </source>
</evidence>
<dbReference type="Proteomes" id="UP000225997">
    <property type="component" value="Unassembled WGS sequence"/>
</dbReference>
<sequence>MSKRRTLLSEAELKIATKSTYVTTDEEALNLFYTDCQLRNLRPYTIKYYRESLQTKIKPLVLMTEDDIKNMIMEMQRRGLKVTTINTKLRAFKSFYNFLHKHKHIKKNPIADIKLLKQRQEVVPTLSKDQIKLLLSLCDRKTFVGIRDYTIMMLMLDTAIRVNELANIEVADVKHNEIVIRETKTFFERIVPMSKKLKEQMEIYIKIRGYAESDKLFLNQDGNELKRRSIQTRIEYYGKLSGIKDVRVSAHTFRHTSAKLFIQNGGNAFHLQQLLGHTSLEITKKYVNLWSTDIAESHKKYGALNNII</sequence>
<protein>
    <submittedName>
        <fullName evidence="7">Integrase</fullName>
    </submittedName>
</protein>
<proteinExistence type="predicted"/>
<dbReference type="InterPro" id="IPR013762">
    <property type="entry name" value="Integrase-like_cat_sf"/>
</dbReference>
<dbReference type="InterPro" id="IPR044068">
    <property type="entry name" value="CB"/>
</dbReference>
<dbReference type="Pfam" id="PF02899">
    <property type="entry name" value="Phage_int_SAM_1"/>
    <property type="match status" value="1"/>
</dbReference>
<dbReference type="GO" id="GO:0003677">
    <property type="term" value="F:DNA binding"/>
    <property type="evidence" value="ECO:0007669"/>
    <property type="project" value="UniProtKB-UniRule"/>
</dbReference>
<feature type="domain" description="Core-binding (CB)" evidence="6">
    <location>
        <begin position="23"/>
        <end position="100"/>
    </location>
</feature>
<dbReference type="GO" id="GO:0015074">
    <property type="term" value="P:DNA integration"/>
    <property type="evidence" value="ECO:0007669"/>
    <property type="project" value="UniProtKB-KW"/>
</dbReference>
<dbReference type="EMBL" id="NUSQ01000059">
    <property type="protein sequence ID" value="PHD69879.1"/>
    <property type="molecule type" value="Genomic_DNA"/>
</dbReference>
<evidence type="ECO:0000256" key="3">
    <source>
        <dbReference type="ARBA" id="ARBA00023172"/>
    </source>
</evidence>
<organism evidence="7 8">
    <name type="scientific">Bacillus toyonensis</name>
    <dbReference type="NCBI Taxonomy" id="155322"/>
    <lineage>
        <taxon>Bacteria</taxon>
        <taxon>Bacillati</taxon>
        <taxon>Bacillota</taxon>
        <taxon>Bacilli</taxon>
        <taxon>Bacillales</taxon>
        <taxon>Bacillaceae</taxon>
        <taxon>Bacillus</taxon>
        <taxon>Bacillus cereus group</taxon>
    </lineage>
</organism>
<evidence type="ECO:0000256" key="4">
    <source>
        <dbReference type="PROSITE-ProRule" id="PRU01248"/>
    </source>
</evidence>
<dbReference type="InterPro" id="IPR050090">
    <property type="entry name" value="Tyrosine_recombinase_XerCD"/>
</dbReference>
<dbReference type="Gene3D" id="1.10.443.10">
    <property type="entry name" value="Intergrase catalytic core"/>
    <property type="match status" value="1"/>
</dbReference>
<dbReference type="AlphaFoldDB" id="A0A2C4QYM7"/>
<dbReference type="CDD" id="cd00397">
    <property type="entry name" value="DNA_BRE_C"/>
    <property type="match status" value="1"/>
</dbReference>
<evidence type="ECO:0000313" key="7">
    <source>
        <dbReference type="EMBL" id="PHD69879.1"/>
    </source>
</evidence>
<dbReference type="InterPro" id="IPR004107">
    <property type="entry name" value="Integrase_SAM-like_N"/>
</dbReference>
<dbReference type="PANTHER" id="PTHR30349">
    <property type="entry name" value="PHAGE INTEGRASE-RELATED"/>
    <property type="match status" value="1"/>
</dbReference>
<name>A0A2C4QYM7_9BACI</name>
<dbReference type="InterPro" id="IPR002104">
    <property type="entry name" value="Integrase_catalytic"/>
</dbReference>
<comment type="caution">
    <text evidence="7">The sequence shown here is derived from an EMBL/GenBank/DDBJ whole genome shotgun (WGS) entry which is preliminary data.</text>
</comment>